<dbReference type="Proteomes" id="UP001165064">
    <property type="component" value="Unassembled WGS sequence"/>
</dbReference>
<protein>
    <submittedName>
        <fullName evidence="1">Unnamed protein product</fullName>
    </submittedName>
</protein>
<evidence type="ECO:0000313" key="2">
    <source>
        <dbReference type="Proteomes" id="UP001165064"/>
    </source>
</evidence>
<accession>A0ACB5T9E8</accession>
<dbReference type="EMBL" id="BSXS01004939">
    <property type="protein sequence ID" value="GME83728.1"/>
    <property type="molecule type" value="Genomic_DNA"/>
</dbReference>
<keyword evidence="2" id="KW-1185">Reference proteome</keyword>
<proteinExistence type="predicted"/>
<comment type="caution">
    <text evidence="1">The sequence shown here is derived from an EMBL/GenBank/DDBJ whole genome shotgun (WGS) entry which is preliminary data.</text>
</comment>
<gene>
    <name evidence="1" type="ORF">Amon02_000635700</name>
</gene>
<sequence length="202" mass="23073">MSTKDILNTCYDSFDATLSQTHSTLFFYIEITQELKDLLIDDFTWELTMRNIPLKQQLAINNLKFQSDRISKLLNALILPFIINCKLKTNITAKDLVYGHGEFGKPFLVGPSCVMQTKISFNLSDEDGVIGLLVQFDGSDDVGLDLANWKDIEKFVDPDKSDVSQFYHTDFREIFSDVEVSELDETISGMGEEMEPKLKLFF</sequence>
<name>A0ACB5T9E8_AMBMO</name>
<organism evidence="1 2">
    <name type="scientific">Ambrosiozyma monospora</name>
    <name type="common">Yeast</name>
    <name type="synonym">Endomycopsis monosporus</name>
    <dbReference type="NCBI Taxonomy" id="43982"/>
    <lineage>
        <taxon>Eukaryota</taxon>
        <taxon>Fungi</taxon>
        <taxon>Dikarya</taxon>
        <taxon>Ascomycota</taxon>
        <taxon>Saccharomycotina</taxon>
        <taxon>Pichiomycetes</taxon>
        <taxon>Pichiales</taxon>
        <taxon>Pichiaceae</taxon>
        <taxon>Ambrosiozyma</taxon>
    </lineage>
</organism>
<evidence type="ECO:0000313" key="1">
    <source>
        <dbReference type="EMBL" id="GME83728.1"/>
    </source>
</evidence>
<reference evidence="1" key="1">
    <citation type="submission" date="2023-04" db="EMBL/GenBank/DDBJ databases">
        <title>Ambrosiozyma monospora NBRC 10751.</title>
        <authorList>
            <person name="Ichikawa N."/>
            <person name="Sato H."/>
            <person name="Tonouchi N."/>
        </authorList>
    </citation>
    <scope>NUCLEOTIDE SEQUENCE</scope>
    <source>
        <strain evidence="1">NBRC 10751</strain>
    </source>
</reference>